<keyword evidence="5 6" id="KW-0472">Membrane</keyword>
<keyword evidence="8" id="KW-1185">Reference proteome</keyword>
<keyword evidence="3 6" id="KW-0812">Transmembrane</keyword>
<proteinExistence type="predicted"/>
<evidence type="ECO:0000256" key="2">
    <source>
        <dbReference type="ARBA" id="ARBA00022475"/>
    </source>
</evidence>
<dbReference type="EMBL" id="PVWP01000010">
    <property type="protein sequence ID" value="PSB36285.1"/>
    <property type="molecule type" value="Genomic_DNA"/>
</dbReference>
<evidence type="ECO:0000313" key="7">
    <source>
        <dbReference type="EMBL" id="PSB36285.1"/>
    </source>
</evidence>
<name>A0ABX5F4J7_9CHRO</name>
<organism evidence="7 8">
    <name type="scientific">Aphanothece cf. minutissima CCALA 015</name>
    <dbReference type="NCBI Taxonomy" id="2107695"/>
    <lineage>
        <taxon>Bacteria</taxon>
        <taxon>Bacillati</taxon>
        <taxon>Cyanobacteriota</taxon>
        <taxon>Cyanophyceae</taxon>
        <taxon>Oscillatoriophycideae</taxon>
        <taxon>Chroococcales</taxon>
        <taxon>Aphanothecaceae</taxon>
        <taxon>Aphanothece</taxon>
    </lineage>
</organism>
<evidence type="ECO:0008006" key="9">
    <source>
        <dbReference type="Google" id="ProtNLM"/>
    </source>
</evidence>
<feature type="transmembrane region" description="Helical" evidence="6">
    <location>
        <begin position="127"/>
        <end position="147"/>
    </location>
</feature>
<evidence type="ECO:0000256" key="6">
    <source>
        <dbReference type="SAM" id="Phobius"/>
    </source>
</evidence>
<protein>
    <recommendedName>
        <fullName evidence="9">Protein PsiE</fullName>
    </recommendedName>
</protein>
<dbReference type="Proteomes" id="UP000238218">
    <property type="component" value="Unassembled WGS sequence"/>
</dbReference>
<reference evidence="7 8" key="1">
    <citation type="submission" date="2018-03" db="EMBL/GenBank/DDBJ databases">
        <title>The ancient ancestry and fast evolution of plastids.</title>
        <authorList>
            <person name="Moore K.R."/>
            <person name="Magnabosco C."/>
            <person name="Momper L."/>
            <person name="Gold D.A."/>
            <person name="Bosak T."/>
            <person name="Fournier G.P."/>
        </authorList>
    </citation>
    <scope>NUCLEOTIDE SEQUENCE [LARGE SCALE GENOMIC DNA]</scope>
    <source>
        <strain evidence="7 8">CCALA 015</strain>
    </source>
</reference>
<evidence type="ECO:0000256" key="1">
    <source>
        <dbReference type="ARBA" id="ARBA00004651"/>
    </source>
</evidence>
<dbReference type="Pfam" id="PF06146">
    <property type="entry name" value="PsiE"/>
    <property type="match status" value="1"/>
</dbReference>
<sequence length="169" mass="19091">MNHPPTGTPVSTPHDAIPWHQQFRRSQIVQSLEAVQDLIAISLCLGLFGVMVLQLKRTFSTLFSTSEFHEVTADILFILILVELFRLLIIYLQEQRVSIGVAVEIAIVSVLREVIVRGVLETDWQQILAVCLFLMTMALLMVVRVWLPPTFAGVDPEAQVSARVRQQQE</sequence>
<keyword evidence="2" id="KW-1003">Cell membrane</keyword>
<dbReference type="RefSeq" id="WP_106222587.1">
    <property type="nucleotide sequence ID" value="NZ_PVWP01000010.1"/>
</dbReference>
<feature type="transmembrane region" description="Helical" evidence="6">
    <location>
        <begin position="38"/>
        <end position="55"/>
    </location>
</feature>
<keyword evidence="4 6" id="KW-1133">Transmembrane helix</keyword>
<evidence type="ECO:0000256" key="5">
    <source>
        <dbReference type="ARBA" id="ARBA00023136"/>
    </source>
</evidence>
<evidence type="ECO:0000256" key="4">
    <source>
        <dbReference type="ARBA" id="ARBA00022989"/>
    </source>
</evidence>
<evidence type="ECO:0000256" key="3">
    <source>
        <dbReference type="ARBA" id="ARBA00022692"/>
    </source>
</evidence>
<feature type="transmembrane region" description="Helical" evidence="6">
    <location>
        <begin position="98"/>
        <end position="115"/>
    </location>
</feature>
<comment type="caution">
    <text evidence="7">The sequence shown here is derived from an EMBL/GenBank/DDBJ whole genome shotgun (WGS) entry which is preliminary data.</text>
</comment>
<evidence type="ECO:0000313" key="8">
    <source>
        <dbReference type="Proteomes" id="UP000238218"/>
    </source>
</evidence>
<feature type="transmembrane region" description="Helical" evidence="6">
    <location>
        <begin position="75"/>
        <end position="92"/>
    </location>
</feature>
<accession>A0ABX5F4J7</accession>
<dbReference type="InterPro" id="IPR020948">
    <property type="entry name" value="P_starv_induced_PsiE-like"/>
</dbReference>
<gene>
    <name evidence="7" type="ORF">C7B81_13555</name>
</gene>
<comment type="subcellular location">
    <subcellularLocation>
        <location evidence="1">Cell membrane</location>
        <topology evidence="1">Multi-pass membrane protein</topology>
    </subcellularLocation>
</comment>